<dbReference type="GO" id="GO:0009609">
    <property type="term" value="P:response to symbiotic bacterium"/>
    <property type="evidence" value="ECO:0007669"/>
    <property type="project" value="UniProtKB-ARBA"/>
</dbReference>
<evidence type="ECO:0000259" key="15">
    <source>
        <dbReference type="Pfam" id="PF02225"/>
    </source>
</evidence>
<feature type="domain" description="Peptidase S8/S53" evidence="14">
    <location>
        <begin position="124"/>
        <end position="575"/>
    </location>
</feature>
<evidence type="ECO:0000256" key="12">
    <source>
        <dbReference type="PROSITE-ProRule" id="PRU01240"/>
    </source>
</evidence>
<dbReference type="InterPro" id="IPR037045">
    <property type="entry name" value="S8pro/Inhibitor_I9_sf"/>
</dbReference>
<evidence type="ECO:0000256" key="4">
    <source>
        <dbReference type="ARBA" id="ARBA00022523"/>
    </source>
</evidence>
<dbReference type="GO" id="GO:0004252">
    <property type="term" value="F:serine-type endopeptidase activity"/>
    <property type="evidence" value="ECO:0007669"/>
    <property type="project" value="UniProtKB-UniRule"/>
</dbReference>
<evidence type="ECO:0000256" key="8">
    <source>
        <dbReference type="ARBA" id="ARBA00022801"/>
    </source>
</evidence>
<feature type="active site" description="Charge relay system" evidence="11 12">
    <location>
        <position position="205"/>
    </location>
</feature>
<keyword evidence="19" id="KW-1185">Reference proteome</keyword>
<reference evidence="18 19" key="1">
    <citation type="submission" date="2024-03" db="EMBL/GenBank/DDBJ databases">
        <authorList>
            <person name="Martinez-Hernandez J."/>
        </authorList>
    </citation>
    <scope>NUCLEOTIDE SEQUENCE [LARGE SCALE GENOMIC DNA]</scope>
</reference>
<protein>
    <submittedName>
        <fullName evidence="18">Uncharacterized protein</fullName>
    </submittedName>
</protein>
<evidence type="ECO:0000256" key="2">
    <source>
        <dbReference type="ARBA" id="ARBA00004271"/>
    </source>
</evidence>
<feature type="active site" description="Charge relay system" evidence="11 12">
    <location>
        <position position="535"/>
    </location>
</feature>
<dbReference type="GO" id="GO:0048731">
    <property type="term" value="P:system development"/>
    <property type="evidence" value="ECO:0007669"/>
    <property type="project" value="UniProtKB-ARBA"/>
</dbReference>
<keyword evidence="4" id="KW-0052">Apoplast</keyword>
<evidence type="ECO:0000259" key="17">
    <source>
        <dbReference type="Pfam" id="PF17766"/>
    </source>
</evidence>
<dbReference type="InterPro" id="IPR010259">
    <property type="entry name" value="S8pro/Inhibitor_I9"/>
</dbReference>
<feature type="signal peptide" evidence="13">
    <location>
        <begin position="1"/>
        <end position="18"/>
    </location>
</feature>
<dbReference type="CDD" id="cd04852">
    <property type="entry name" value="Peptidases_S8_3"/>
    <property type="match status" value="1"/>
</dbReference>
<keyword evidence="9 12" id="KW-0720">Serine protease</keyword>
<dbReference type="PRINTS" id="PR00723">
    <property type="entry name" value="SUBTILISIN"/>
</dbReference>
<sequence length="759" mass="81974">MTLLVLILGLCNTSIVTAENQKSTYIIHVDKPKMPESYVHHSIWYESSLKSISDSAEILYTYDNAMHGFSATLTHEEAQLLKSQPWILAVSPSKISKLQTTRTPEFLGIDKVTNQFPKLIANSSDLIIGILDTGIWPESKSFDDTGLGPIPSTWKGECETGPNFTASNCNKKLIGARIFVKGYESSNGKLDETKEIKSARDVDGHGTHTASTAAGSAVTGANLFGYASGIAHGMAPHARVAVYKVCWLGTCDNSDILAAIDKAISDNVNILSLSLGTIPVDYTEDMTAIGCFAAMEKGISVFAAGGNDGPNSSSVTNIAPWITTVGAGTLDREFPAYVTIGNGKKYLGASIYQGPPLSGTHLPFVYAGNVSKGKHGNLCMPGSLVPKKVKGKIVLCDRGINPRIEKGYVVKSAGGFGMVEANTFENGEDVLADPHVLPALEVGTQSGDALRKYLSSDPNPTAKFEFGGTVFGTMPSPSVAAFTSRGPNSITPQILKPDIIGPGVSILAAWPRGTSPSSTDKDIRRVDFNIISGTSMACPHLSGIAILIKSAHPHWSPAMIRSAMMTTSYTTYKNGQPFVDSFTRKPATMLDFGAGHVNPLNALNPGLVYDLNANDYLSFLCALNYTPKQLKMVARRPYRCHSSKQYSITYLNYPSFVVLFNGSNVVKHTRTLTNLFKHTRTLINMGATGTYKVSVVANNPSVKILIELQELSFNINEKKLYVVTFKTSDYNSHNHYDFGRLQWSNGKSIVGSPILFSWT</sequence>
<dbReference type="PROSITE" id="PS51892">
    <property type="entry name" value="SUBTILASE"/>
    <property type="match status" value="1"/>
</dbReference>
<accession>A0AAV1WZ87</accession>
<keyword evidence="6 12" id="KW-0645">Protease</keyword>
<dbReference type="SUPFAM" id="SSF52025">
    <property type="entry name" value="PA domain"/>
    <property type="match status" value="1"/>
</dbReference>
<keyword evidence="5" id="KW-0964">Secreted</keyword>
<dbReference type="GO" id="GO:0009610">
    <property type="term" value="P:response to symbiotic fungus"/>
    <property type="evidence" value="ECO:0007669"/>
    <property type="project" value="UniProtKB-ARBA"/>
</dbReference>
<comment type="function">
    <text evidence="1">Required for arbuscular mycorrhiza (AM) development during AM symbiosis with AM fungi (e.g. Glomeromycota intraradices).</text>
</comment>
<dbReference type="EMBL" id="CAXHTB010000010">
    <property type="protein sequence ID" value="CAL0314386.1"/>
    <property type="molecule type" value="Genomic_DNA"/>
</dbReference>
<evidence type="ECO:0000256" key="11">
    <source>
        <dbReference type="PIRSR" id="PIRSR615500-1"/>
    </source>
</evidence>
<dbReference type="SUPFAM" id="SSF52743">
    <property type="entry name" value="Subtilisin-like"/>
    <property type="match status" value="1"/>
</dbReference>
<dbReference type="InterPro" id="IPR000209">
    <property type="entry name" value="Peptidase_S8/S53_dom"/>
</dbReference>
<dbReference type="CDD" id="cd02120">
    <property type="entry name" value="PA_subtilisin_like"/>
    <property type="match status" value="1"/>
</dbReference>
<feature type="chain" id="PRO_5043796839" evidence="13">
    <location>
        <begin position="19"/>
        <end position="759"/>
    </location>
</feature>
<evidence type="ECO:0000259" key="14">
    <source>
        <dbReference type="Pfam" id="PF00082"/>
    </source>
</evidence>
<organism evidence="18 19">
    <name type="scientific">Lupinus luteus</name>
    <name type="common">European yellow lupine</name>
    <dbReference type="NCBI Taxonomy" id="3873"/>
    <lineage>
        <taxon>Eukaryota</taxon>
        <taxon>Viridiplantae</taxon>
        <taxon>Streptophyta</taxon>
        <taxon>Embryophyta</taxon>
        <taxon>Tracheophyta</taxon>
        <taxon>Spermatophyta</taxon>
        <taxon>Magnoliopsida</taxon>
        <taxon>eudicotyledons</taxon>
        <taxon>Gunneridae</taxon>
        <taxon>Pentapetalae</taxon>
        <taxon>rosids</taxon>
        <taxon>fabids</taxon>
        <taxon>Fabales</taxon>
        <taxon>Fabaceae</taxon>
        <taxon>Papilionoideae</taxon>
        <taxon>50 kb inversion clade</taxon>
        <taxon>genistoids sensu lato</taxon>
        <taxon>core genistoids</taxon>
        <taxon>Genisteae</taxon>
        <taxon>Lupinus</taxon>
    </lineage>
</organism>
<dbReference type="InterPro" id="IPR041469">
    <property type="entry name" value="Subtilisin-like_FN3"/>
</dbReference>
<evidence type="ECO:0000256" key="3">
    <source>
        <dbReference type="ARBA" id="ARBA00011073"/>
    </source>
</evidence>
<dbReference type="InterPro" id="IPR036852">
    <property type="entry name" value="Peptidase_S8/S53_dom_sf"/>
</dbReference>
<comment type="caution">
    <text evidence="18">The sequence shown here is derived from an EMBL/GenBank/DDBJ whole genome shotgun (WGS) entry which is preliminary data.</text>
</comment>
<dbReference type="Gene3D" id="2.60.40.2310">
    <property type="match status" value="1"/>
</dbReference>
<evidence type="ECO:0000256" key="1">
    <source>
        <dbReference type="ARBA" id="ARBA00002076"/>
    </source>
</evidence>
<keyword evidence="10" id="KW-0325">Glycoprotein</keyword>
<dbReference type="PANTHER" id="PTHR10795">
    <property type="entry name" value="PROPROTEIN CONVERTASE SUBTILISIN/KEXIN"/>
    <property type="match status" value="1"/>
</dbReference>
<feature type="active site" description="Charge relay system" evidence="11 12">
    <location>
        <position position="132"/>
    </location>
</feature>
<dbReference type="Pfam" id="PF17766">
    <property type="entry name" value="fn3_6"/>
    <property type="match status" value="1"/>
</dbReference>
<dbReference type="FunFam" id="3.40.50.200:FF:000006">
    <property type="entry name" value="Subtilisin-like protease SBT1.5"/>
    <property type="match status" value="1"/>
</dbReference>
<dbReference type="Pfam" id="PF05922">
    <property type="entry name" value="Inhibitor_I9"/>
    <property type="match status" value="1"/>
</dbReference>
<evidence type="ECO:0000256" key="5">
    <source>
        <dbReference type="ARBA" id="ARBA00022525"/>
    </source>
</evidence>
<dbReference type="InterPro" id="IPR045051">
    <property type="entry name" value="SBT"/>
</dbReference>
<proteinExistence type="inferred from homology"/>
<dbReference type="Gene3D" id="3.40.50.200">
    <property type="entry name" value="Peptidase S8/S53 domain"/>
    <property type="match status" value="1"/>
</dbReference>
<evidence type="ECO:0000259" key="16">
    <source>
        <dbReference type="Pfam" id="PF05922"/>
    </source>
</evidence>
<feature type="domain" description="Inhibitor I9" evidence="16">
    <location>
        <begin position="24"/>
        <end position="98"/>
    </location>
</feature>
<keyword evidence="7 13" id="KW-0732">Signal</keyword>
<dbReference type="Pfam" id="PF00082">
    <property type="entry name" value="Peptidase_S8"/>
    <property type="match status" value="1"/>
</dbReference>
<feature type="domain" description="PA" evidence="15">
    <location>
        <begin position="378"/>
        <end position="450"/>
    </location>
</feature>
<dbReference type="GO" id="GO:0048046">
    <property type="term" value="C:apoplast"/>
    <property type="evidence" value="ECO:0007669"/>
    <property type="project" value="UniProtKB-SubCell"/>
</dbReference>
<evidence type="ECO:0000256" key="6">
    <source>
        <dbReference type="ARBA" id="ARBA00022670"/>
    </source>
</evidence>
<evidence type="ECO:0000313" key="19">
    <source>
        <dbReference type="Proteomes" id="UP001497480"/>
    </source>
</evidence>
<dbReference type="FunFam" id="3.50.30.30:FF:000005">
    <property type="entry name" value="subtilisin-like protease SBT1.5"/>
    <property type="match status" value="1"/>
</dbReference>
<dbReference type="Gene3D" id="3.50.30.30">
    <property type="match status" value="1"/>
</dbReference>
<evidence type="ECO:0000313" key="18">
    <source>
        <dbReference type="EMBL" id="CAL0314386.1"/>
    </source>
</evidence>
<evidence type="ECO:0000256" key="9">
    <source>
        <dbReference type="ARBA" id="ARBA00022825"/>
    </source>
</evidence>
<dbReference type="Pfam" id="PF02225">
    <property type="entry name" value="PA"/>
    <property type="match status" value="1"/>
</dbReference>
<dbReference type="AlphaFoldDB" id="A0AAV1WZ87"/>
<dbReference type="FunFam" id="3.30.70.80:FF:000003">
    <property type="entry name" value="Subtilisin-like protease SBT1.9"/>
    <property type="match status" value="1"/>
</dbReference>
<dbReference type="InterPro" id="IPR015500">
    <property type="entry name" value="Peptidase_S8_subtilisin-rel"/>
</dbReference>
<comment type="similarity">
    <text evidence="3 12">Belongs to the peptidase S8 family.</text>
</comment>
<dbReference type="Proteomes" id="UP001497480">
    <property type="component" value="Unassembled WGS sequence"/>
</dbReference>
<dbReference type="InterPro" id="IPR003137">
    <property type="entry name" value="PA_domain"/>
</dbReference>
<dbReference type="Gene3D" id="3.30.70.80">
    <property type="entry name" value="Peptidase S8 propeptide/proteinase inhibitor I9"/>
    <property type="match status" value="1"/>
</dbReference>
<name>A0AAV1WZ87_LUPLU</name>
<dbReference type="InterPro" id="IPR046450">
    <property type="entry name" value="PA_dom_sf"/>
</dbReference>
<gene>
    <name evidence="18" type="ORF">LLUT_LOCUS15446</name>
</gene>
<feature type="domain" description="Subtilisin-like protease fibronectin type-III" evidence="17">
    <location>
        <begin position="651"/>
        <end position="755"/>
    </location>
</feature>
<evidence type="ECO:0000256" key="10">
    <source>
        <dbReference type="ARBA" id="ARBA00023180"/>
    </source>
</evidence>
<evidence type="ECO:0000256" key="13">
    <source>
        <dbReference type="SAM" id="SignalP"/>
    </source>
</evidence>
<keyword evidence="8 12" id="KW-0378">Hydrolase</keyword>
<dbReference type="GO" id="GO:0006508">
    <property type="term" value="P:proteolysis"/>
    <property type="evidence" value="ECO:0007669"/>
    <property type="project" value="UniProtKB-KW"/>
</dbReference>
<dbReference type="InterPro" id="IPR034197">
    <property type="entry name" value="Peptidases_S8_3"/>
</dbReference>
<comment type="subcellular location">
    <subcellularLocation>
        <location evidence="2">Secreted</location>
        <location evidence="2">Extracellular space</location>
        <location evidence="2">Apoplast</location>
    </subcellularLocation>
</comment>
<evidence type="ECO:0000256" key="7">
    <source>
        <dbReference type="ARBA" id="ARBA00022729"/>
    </source>
</evidence>